<dbReference type="AlphaFoldDB" id="A0A178K9K4"/>
<proteinExistence type="predicted"/>
<gene>
    <name evidence="1" type="ORF">A3K86_16915</name>
</gene>
<name>A0A178K9K4_9GAMM</name>
<accession>A0A178K9K4</accession>
<sequence>MRKYFDSVAGDIEQLVNTGAAFGENASYWSHLKHNEDYSGIFNITEKQKRVLVESLYVKGRTLALFSQNELGLINHDVVKFPNLTAVVDNFEGSILYANYSNIVEEALEVCKEFGVSLWSVDQMVELFNEQKKMSLTVRNTLENLKNSKLYKQENGIEVEDEAQTKIQISGITGSNIVVNSTGVNATITSEYVEPEIFTSMKNAVAEHTLSESDRQLINDHILVLSKSHKEGNFVEAYKEFTQGLSAHLTILLPFLPALSSLM</sequence>
<dbReference type="Proteomes" id="UP000078503">
    <property type="component" value="Unassembled WGS sequence"/>
</dbReference>
<comment type="caution">
    <text evidence="1">The sequence shown here is derived from an EMBL/GenBank/DDBJ whole genome shotgun (WGS) entry which is preliminary data.</text>
</comment>
<keyword evidence="2" id="KW-1185">Reference proteome</keyword>
<dbReference type="EMBL" id="LVHF01000029">
    <property type="protein sequence ID" value="OAN13333.1"/>
    <property type="molecule type" value="Genomic_DNA"/>
</dbReference>
<protein>
    <submittedName>
        <fullName evidence="1">Uncharacterized protein</fullName>
    </submittedName>
</protein>
<organism evidence="1 2">
    <name type="scientific">Photobacterium jeanii</name>
    <dbReference type="NCBI Taxonomy" id="858640"/>
    <lineage>
        <taxon>Bacteria</taxon>
        <taxon>Pseudomonadati</taxon>
        <taxon>Pseudomonadota</taxon>
        <taxon>Gammaproteobacteria</taxon>
        <taxon>Vibrionales</taxon>
        <taxon>Vibrionaceae</taxon>
        <taxon>Photobacterium</taxon>
    </lineage>
</organism>
<dbReference type="OrthoDB" id="5917758at2"/>
<dbReference type="STRING" id="858640.A3K86_16915"/>
<dbReference type="RefSeq" id="WP_068333834.1">
    <property type="nucleotide sequence ID" value="NZ_LVHF01000029.1"/>
</dbReference>
<reference evidence="1 2" key="1">
    <citation type="submission" date="2016-03" db="EMBL/GenBank/DDBJ databases">
        <title>Photobacterium proteolyticum sp. nov. a protease producing bacterium isolated from ocean sediments of Laizhou Bay.</title>
        <authorList>
            <person name="Li Y."/>
        </authorList>
    </citation>
    <scope>NUCLEOTIDE SEQUENCE [LARGE SCALE GENOMIC DNA]</scope>
    <source>
        <strain evidence="1 2">R-40508</strain>
    </source>
</reference>
<evidence type="ECO:0000313" key="1">
    <source>
        <dbReference type="EMBL" id="OAN13333.1"/>
    </source>
</evidence>
<evidence type="ECO:0000313" key="2">
    <source>
        <dbReference type="Proteomes" id="UP000078503"/>
    </source>
</evidence>